<keyword evidence="6 9" id="KW-1133">Transmembrane helix</keyword>
<proteinExistence type="inferred from homology"/>
<dbReference type="AlphaFoldDB" id="A0A381XN58"/>
<dbReference type="NCBIfam" id="TIGR03409">
    <property type="entry name" value="urea_trans_UrtB"/>
    <property type="match status" value="1"/>
</dbReference>
<keyword evidence="2" id="KW-0813">Transport</keyword>
<feature type="transmembrane region" description="Helical" evidence="9">
    <location>
        <begin position="495"/>
        <end position="519"/>
    </location>
</feature>
<feature type="transmembrane region" description="Helical" evidence="9">
    <location>
        <begin position="460"/>
        <end position="480"/>
    </location>
</feature>
<evidence type="ECO:0000256" key="5">
    <source>
        <dbReference type="ARBA" id="ARBA00022970"/>
    </source>
</evidence>
<evidence type="ECO:0000313" key="10">
    <source>
        <dbReference type="EMBL" id="SVA65851.1"/>
    </source>
</evidence>
<keyword evidence="3" id="KW-1003">Cell membrane</keyword>
<feature type="transmembrane region" description="Helical" evidence="9">
    <location>
        <begin position="327"/>
        <end position="347"/>
    </location>
</feature>
<organism evidence="10">
    <name type="scientific">marine metagenome</name>
    <dbReference type="NCBI Taxonomy" id="408172"/>
    <lineage>
        <taxon>unclassified sequences</taxon>
        <taxon>metagenomes</taxon>
        <taxon>ecological metagenomes</taxon>
    </lineage>
</organism>
<dbReference type="GO" id="GO:0005886">
    <property type="term" value="C:plasma membrane"/>
    <property type="evidence" value="ECO:0007669"/>
    <property type="project" value="UniProtKB-SubCell"/>
</dbReference>
<comment type="subcellular location">
    <subcellularLocation>
        <location evidence="1">Cell membrane</location>
        <topology evidence="1">Multi-pass membrane protein</topology>
    </subcellularLocation>
</comment>
<evidence type="ECO:0000256" key="6">
    <source>
        <dbReference type="ARBA" id="ARBA00022989"/>
    </source>
</evidence>
<feature type="transmembrane region" description="Helical" evidence="9">
    <location>
        <begin position="526"/>
        <end position="544"/>
    </location>
</feature>
<comment type="similarity">
    <text evidence="8">Belongs to the binding-protein-dependent transport system permease family. LivHM subfamily.</text>
</comment>
<evidence type="ECO:0000256" key="1">
    <source>
        <dbReference type="ARBA" id="ARBA00004651"/>
    </source>
</evidence>
<evidence type="ECO:0000256" key="7">
    <source>
        <dbReference type="ARBA" id="ARBA00023136"/>
    </source>
</evidence>
<dbReference type="InterPro" id="IPR001851">
    <property type="entry name" value="ABC_transp_permease"/>
</dbReference>
<protein>
    <submittedName>
        <fullName evidence="10">Uncharacterized protein</fullName>
    </submittedName>
</protein>
<dbReference type="EMBL" id="UINC01015678">
    <property type="protein sequence ID" value="SVA65851.1"/>
    <property type="molecule type" value="Genomic_DNA"/>
</dbReference>
<feature type="transmembrane region" description="Helical" evidence="9">
    <location>
        <begin position="359"/>
        <end position="381"/>
    </location>
</feature>
<dbReference type="GO" id="GO:0006865">
    <property type="term" value="P:amino acid transport"/>
    <property type="evidence" value="ECO:0007669"/>
    <property type="project" value="UniProtKB-KW"/>
</dbReference>
<keyword evidence="5" id="KW-0029">Amino-acid transport</keyword>
<dbReference type="SUPFAM" id="SSF48371">
    <property type="entry name" value="ARM repeat"/>
    <property type="match status" value="1"/>
</dbReference>
<dbReference type="InterPro" id="IPR052157">
    <property type="entry name" value="BCAA_transport_permease"/>
</dbReference>
<dbReference type="PANTHER" id="PTHR11795:SF447">
    <property type="entry name" value="ABC TRANSPORTER PERMEASE PROTEIN"/>
    <property type="match status" value="1"/>
</dbReference>
<dbReference type="Gene3D" id="1.25.10.10">
    <property type="entry name" value="Leucine-rich Repeat Variant"/>
    <property type="match status" value="1"/>
</dbReference>
<accession>A0A381XN58</accession>
<gene>
    <name evidence="10" type="ORF">METZ01_LOCUS118705</name>
</gene>
<evidence type="ECO:0000256" key="9">
    <source>
        <dbReference type="SAM" id="Phobius"/>
    </source>
</evidence>
<dbReference type="Pfam" id="PF02653">
    <property type="entry name" value="BPD_transp_2"/>
    <property type="match status" value="1"/>
</dbReference>
<dbReference type="GO" id="GO:0022857">
    <property type="term" value="F:transmembrane transporter activity"/>
    <property type="evidence" value="ECO:0007669"/>
    <property type="project" value="InterPro"/>
</dbReference>
<feature type="transmembrane region" description="Helical" evidence="9">
    <location>
        <begin position="401"/>
        <end position="428"/>
    </location>
</feature>
<dbReference type="CDD" id="cd06582">
    <property type="entry name" value="TM_PBP1_LivH_like"/>
    <property type="match status" value="1"/>
</dbReference>
<keyword evidence="7 9" id="KW-0472">Membrane</keyword>
<evidence type="ECO:0000256" key="2">
    <source>
        <dbReference type="ARBA" id="ARBA00022448"/>
    </source>
</evidence>
<feature type="transmembrane region" description="Helical" evidence="9">
    <location>
        <begin position="268"/>
        <end position="295"/>
    </location>
</feature>
<evidence type="ECO:0000256" key="8">
    <source>
        <dbReference type="ARBA" id="ARBA00037998"/>
    </source>
</evidence>
<evidence type="ECO:0000256" key="4">
    <source>
        <dbReference type="ARBA" id="ARBA00022692"/>
    </source>
</evidence>
<evidence type="ECO:0000256" key="3">
    <source>
        <dbReference type="ARBA" id="ARBA00022475"/>
    </source>
</evidence>
<reference evidence="10" key="1">
    <citation type="submission" date="2018-05" db="EMBL/GenBank/DDBJ databases">
        <authorList>
            <person name="Lanie J.A."/>
            <person name="Ng W.-L."/>
            <person name="Kazmierczak K.M."/>
            <person name="Andrzejewski T.M."/>
            <person name="Davidsen T.M."/>
            <person name="Wayne K.J."/>
            <person name="Tettelin H."/>
            <person name="Glass J.I."/>
            <person name="Rusch D."/>
            <person name="Podicherti R."/>
            <person name="Tsui H.-C.T."/>
            <person name="Winkler M.E."/>
        </authorList>
    </citation>
    <scope>NUCLEOTIDE SEQUENCE</scope>
</reference>
<dbReference type="PANTHER" id="PTHR11795">
    <property type="entry name" value="BRANCHED-CHAIN AMINO ACID TRANSPORT SYSTEM PERMEASE PROTEIN LIVH"/>
    <property type="match status" value="1"/>
</dbReference>
<sequence>MNKPCPLSKPHKLGVDPKSRKMHARFLGVFLFLFVGLFSFSLGEANDFELALKDLGNKSRSKIKLAVKRLGNMGNPRALPALEALKNKRLKISEDGALIILNAVGDQGHDALNGNPVDLNSLTLRKPRINNSVRRVLSVAIGKLQLTSNDPEIRLTAAMQLLKKPTSGLVELVEKALDKENNNKVRKIFILILAKEGLNSDDKNKRLQSLNTISEFGNNDFKTDLEALLEKNDAGKFLESDPEIRDSAAKAISNIENRQFFINQIANLFYGLSLGSILLLAALGLAITFGLMGVINMAHGEMLMLGAYSTFLVQNLFKEYLPGFFEWYLLAAIPIAFMVSAMIGVLLERSIIRHLYGRPLETLLATWGISLILIQSVRLIFGAQNVEVANPAYLSGGIEVFYGVVLPYNRIAIIIFVVFVVISVWTLLQKTSLGLQVRAVTQNRGMAACMGISTRKIDMYTFGLGSGVAGLGGLALSQIGNVGPELGQLYIVDSFMVVVTGGVGKIAGTVAGALGLGVINKFLEPVTGAVLGKIIVLILIIILIQKRPQGLFALKGRMVDN</sequence>
<keyword evidence="4 9" id="KW-0812">Transmembrane</keyword>
<dbReference type="InterPro" id="IPR011989">
    <property type="entry name" value="ARM-like"/>
</dbReference>
<dbReference type="InterPro" id="IPR017779">
    <property type="entry name" value="ABC_UrtB_bac"/>
</dbReference>
<dbReference type="InterPro" id="IPR016024">
    <property type="entry name" value="ARM-type_fold"/>
</dbReference>
<name>A0A381XN58_9ZZZZ</name>